<dbReference type="InterPro" id="IPR000873">
    <property type="entry name" value="AMP-dep_synth/lig_dom"/>
</dbReference>
<organism evidence="4 5">
    <name type="scientific">Trichophyton interdigitale (strain MR816)</name>
    <dbReference type="NCBI Taxonomy" id="1215338"/>
    <lineage>
        <taxon>Eukaryota</taxon>
        <taxon>Fungi</taxon>
        <taxon>Dikarya</taxon>
        <taxon>Ascomycota</taxon>
        <taxon>Pezizomycotina</taxon>
        <taxon>Eurotiomycetes</taxon>
        <taxon>Eurotiomycetidae</taxon>
        <taxon>Onygenales</taxon>
        <taxon>Arthrodermataceae</taxon>
        <taxon>Trichophyton</taxon>
    </lineage>
</organism>
<dbReference type="Gene3D" id="1.10.1200.10">
    <property type="entry name" value="ACP-like"/>
    <property type="match status" value="1"/>
</dbReference>
<dbReference type="SUPFAM" id="SSF51735">
    <property type="entry name" value="NAD(P)-binding Rossmann-fold domains"/>
    <property type="match status" value="1"/>
</dbReference>
<evidence type="ECO:0000256" key="1">
    <source>
        <dbReference type="ARBA" id="ARBA00022450"/>
    </source>
</evidence>
<evidence type="ECO:0000256" key="2">
    <source>
        <dbReference type="ARBA" id="ARBA00022553"/>
    </source>
</evidence>
<dbReference type="PANTHER" id="PTHR43439">
    <property type="entry name" value="PHENYLACETATE-COENZYME A LIGASE"/>
    <property type="match status" value="1"/>
</dbReference>
<dbReference type="Pfam" id="PF07993">
    <property type="entry name" value="NAD_binding_4"/>
    <property type="match status" value="1"/>
</dbReference>
<dbReference type="InterPro" id="IPR036736">
    <property type="entry name" value="ACP-like_sf"/>
</dbReference>
<gene>
    <name evidence="4" type="ORF">H109_02127</name>
</gene>
<dbReference type="AlphaFoldDB" id="A0A059JF05"/>
<dbReference type="Gene3D" id="3.40.50.720">
    <property type="entry name" value="NAD(P)-binding Rossmann-like Domain"/>
    <property type="match status" value="1"/>
</dbReference>
<dbReference type="OMA" id="KPGLWKF"/>
<proteinExistence type="predicted"/>
<dbReference type="Pfam" id="PF23562">
    <property type="entry name" value="AMP-binding_C_3"/>
    <property type="match status" value="1"/>
</dbReference>
<dbReference type="Proteomes" id="UP000024533">
    <property type="component" value="Unassembled WGS sequence"/>
</dbReference>
<sequence>MGVENTEPIGRRFMAQAIDHIAELDPDRRFCIIPKGPDCPDSFSDLTFERLAHAVNHMCWWIEERLGSTSSPVTLAYLGAHDIRYLIMVMACNKTGYQASGNRKYQSKAQVRLLEMTGCRKVAYSVERKQTVDKIQELFPGLQSIQIPSLYEMFEGNSSPYPFSKNFDEVKNEVAFIGHSSGTTGFPKPIRLTYGFFAALDHGAYVPIPPGRTAGVPDRLTPSDLILATTPFFHLMGFTVFVMAVFHRIPCVILPDRPVSNEFLSSVIDSLKPTAALVAPCILEDMSTSPKAMEALSTLRHVYYGGGPLASEIGNKICQRTKLINFIGMTEAGYVLSLVPQEKEDWSYFEWSPSFGIKMEPMDDGRSEMVIHRNEKPDLQPIFNTFPELDEYHTKDVYTPHPTKPGLWKFHGRIDDVIVLSNGQKFNPVTMEKVIEGHPLVSRAVVVGLARFQTALLVEPNWNLWDESSPKNQFIDEIWPKVREANTISPAYGRVMKNRIGLASRSKPFSTTPKGSTQRRLVTDCYKEEIDKLYTNPADQAFDYVFPKPANLDSITESVREIICDSTGLPTLADETDLYSVGFDSLQTFQLSIILTRTGFTTLTPQMIYAHPTVGKLSNFLFALLNGVESNGICRSENVSSLLSKYTAGLPDLEATKTHSVILTGSTGSLGTYLLHRLLSDESVAKVYCLNRSDVGERQVESFKQKGLKTELLEKAEFLTASLGKERLGLEKEKYNELIYTVDTIVHNSWRMDFNISLHSFEDQIQSVRRLIDFSLQSVRRAHFYFNSSIGAIGGWTLADGPSVPEELFDNCEVTLNQGYGQAKHVCERICHAASRAGVPTTILRLGQIAGPTTEEGAWNSTEWLPSIVATSKSIAKIPKTLGSMSVDWIPVDTLATIIIEIVESRRTTEAESRCSVFHLVNPLTTPWESLLTPLHEHYAVQRVSMEEWIEELEKIQNPSDQDMLEKPALKLLPFYKSLVEGEGALSVPICVRRAREASKTMQSIGPISANLMATWINQWQF</sequence>
<dbReference type="PROSITE" id="PS50075">
    <property type="entry name" value="CARRIER"/>
    <property type="match status" value="1"/>
</dbReference>
<dbReference type="InterPro" id="IPR020845">
    <property type="entry name" value="AMP-binding_CS"/>
</dbReference>
<reference evidence="4 5" key="1">
    <citation type="submission" date="2014-02" db="EMBL/GenBank/DDBJ databases">
        <title>The Genome Sequence of Trichophyton interdigitale MR816.</title>
        <authorList>
            <consortium name="The Broad Institute Genomics Platform"/>
            <person name="Cuomo C.A."/>
            <person name="White T.C."/>
            <person name="Graser Y."/>
            <person name="Martinez-Rossi N."/>
            <person name="Heitman J."/>
            <person name="Young S.K."/>
            <person name="Zeng Q."/>
            <person name="Gargeya S."/>
            <person name="Abouelleil A."/>
            <person name="Alvarado L."/>
            <person name="Chapman S.B."/>
            <person name="Gainer-Dewar J."/>
            <person name="Goldberg J."/>
            <person name="Griggs A."/>
            <person name="Gujja S."/>
            <person name="Hansen M."/>
            <person name="Howarth C."/>
            <person name="Imamovic A."/>
            <person name="Larimer J."/>
            <person name="Martinez D."/>
            <person name="Murphy C."/>
            <person name="Pearson M.D."/>
            <person name="Persinoti G."/>
            <person name="Poon T."/>
            <person name="Priest M."/>
            <person name="Roberts A.D."/>
            <person name="Saif S."/>
            <person name="Shea T.D."/>
            <person name="Sykes S.N."/>
            <person name="Wortman J."/>
            <person name="Nusbaum C."/>
            <person name="Birren B."/>
        </authorList>
    </citation>
    <scope>NUCLEOTIDE SEQUENCE [LARGE SCALE GENOMIC DNA]</scope>
    <source>
        <strain evidence="4 5">MR816</strain>
    </source>
</reference>
<dbReference type="Pfam" id="PF00501">
    <property type="entry name" value="AMP-binding"/>
    <property type="match status" value="1"/>
</dbReference>
<dbReference type="Pfam" id="PF00550">
    <property type="entry name" value="PP-binding"/>
    <property type="match status" value="1"/>
</dbReference>
<protein>
    <recommendedName>
        <fullName evidence="3">Carrier domain-containing protein</fullName>
    </recommendedName>
</protein>
<evidence type="ECO:0000313" key="4">
    <source>
        <dbReference type="EMBL" id="KDB26057.1"/>
    </source>
</evidence>
<name>A0A059JF05_TRIIM</name>
<dbReference type="InterPro" id="IPR042099">
    <property type="entry name" value="ANL_N_sf"/>
</dbReference>
<dbReference type="OrthoDB" id="429813at2759"/>
<evidence type="ECO:0000313" key="5">
    <source>
        <dbReference type="Proteomes" id="UP000024533"/>
    </source>
</evidence>
<comment type="caution">
    <text evidence="4">The sequence shown here is derived from an EMBL/GenBank/DDBJ whole genome shotgun (WGS) entry which is preliminary data.</text>
</comment>
<dbReference type="InterPro" id="IPR051414">
    <property type="entry name" value="Adenylate-forming_Reductase"/>
</dbReference>
<dbReference type="Gene3D" id="3.40.50.12780">
    <property type="entry name" value="N-terminal domain of ligase-like"/>
    <property type="match status" value="1"/>
</dbReference>
<keyword evidence="5" id="KW-1185">Reference proteome</keyword>
<dbReference type="PANTHER" id="PTHR43439:SF2">
    <property type="entry name" value="ENZYME, PUTATIVE (JCVI)-RELATED"/>
    <property type="match status" value="1"/>
</dbReference>
<evidence type="ECO:0000259" key="3">
    <source>
        <dbReference type="PROSITE" id="PS50075"/>
    </source>
</evidence>
<dbReference type="STRING" id="1215338.A0A059JF05"/>
<dbReference type="InterPro" id="IPR013120">
    <property type="entry name" value="FAR_NAD-bd"/>
</dbReference>
<accession>A0A059JF05</accession>
<keyword evidence="1" id="KW-0596">Phosphopantetheine</keyword>
<dbReference type="PROSITE" id="PS00455">
    <property type="entry name" value="AMP_BINDING"/>
    <property type="match status" value="1"/>
</dbReference>
<dbReference type="SUPFAM" id="SSF47336">
    <property type="entry name" value="ACP-like"/>
    <property type="match status" value="1"/>
</dbReference>
<dbReference type="InterPro" id="IPR009081">
    <property type="entry name" value="PP-bd_ACP"/>
</dbReference>
<keyword evidence="2" id="KW-0597">Phosphoprotein</keyword>
<dbReference type="HOGENOM" id="CLU_002220_0_0_1"/>
<feature type="domain" description="Carrier" evidence="3">
    <location>
        <begin position="550"/>
        <end position="625"/>
    </location>
</feature>
<dbReference type="SUPFAM" id="SSF56801">
    <property type="entry name" value="Acetyl-CoA synthetase-like"/>
    <property type="match status" value="1"/>
</dbReference>
<dbReference type="EMBL" id="AOKY01000161">
    <property type="protein sequence ID" value="KDB26057.1"/>
    <property type="molecule type" value="Genomic_DNA"/>
</dbReference>
<dbReference type="InterPro" id="IPR036291">
    <property type="entry name" value="NAD(P)-bd_dom_sf"/>
</dbReference>